<accession>A0A4Z0V9E9</accession>
<sequence>MKIYTSDIQCQSRSDRHSCEREAVNRLVIQAFGTEAELCHNADGKPYINGRPEVHISISHSIDQCLLAVSDTPIGIDSETARTQLARIANRFLTPNEIARGPHTMSELLKMWTAKEAVFKCASVSDLVISEIEVSATMDYASARGIRYAVRFITDTPERVTALASII</sequence>
<dbReference type="EMBL" id="SJSA01000001">
    <property type="protein sequence ID" value="TGG39972.1"/>
    <property type="molecule type" value="Genomic_DNA"/>
</dbReference>
<reference evidence="3 4" key="1">
    <citation type="submission" date="2019-02" db="EMBL/GenBank/DDBJ databases">
        <title>Isolation and identification of novel species under the genus Muribaculum.</title>
        <authorList>
            <person name="Miyake S."/>
            <person name="Ding Y."/>
            <person name="Low A."/>
            <person name="Soh M."/>
            <person name="Seedorf H."/>
        </authorList>
    </citation>
    <scope>NUCLEOTIDE SEQUENCE [LARGE SCALE GENOMIC DNA]</scope>
    <source>
        <strain evidence="3 4">TLL-A3</strain>
    </source>
</reference>
<dbReference type="InterPro" id="IPR008278">
    <property type="entry name" value="4-PPantetheinyl_Trfase_dom"/>
</dbReference>
<feature type="domain" description="4'-phosphopantetheinyl transferase" evidence="2">
    <location>
        <begin position="73"/>
        <end position="125"/>
    </location>
</feature>
<keyword evidence="4" id="KW-1185">Reference proteome</keyword>
<evidence type="ECO:0000259" key="2">
    <source>
        <dbReference type="Pfam" id="PF01648"/>
    </source>
</evidence>
<dbReference type="GeneID" id="82149020"/>
<dbReference type="Gene3D" id="3.90.470.20">
    <property type="entry name" value="4'-phosphopantetheinyl transferase domain"/>
    <property type="match status" value="2"/>
</dbReference>
<organism evidence="3 4">
    <name type="scientific">Duncaniella freteri</name>
    <dbReference type="NCBI Taxonomy" id="2530391"/>
    <lineage>
        <taxon>Bacteria</taxon>
        <taxon>Pseudomonadati</taxon>
        <taxon>Bacteroidota</taxon>
        <taxon>Bacteroidia</taxon>
        <taxon>Bacteroidales</taxon>
        <taxon>Muribaculaceae</taxon>
        <taxon>Duncaniella</taxon>
    </lineage>
</organism>
<proteinExistence type="predicted"/>
<dbReference type="RefSeq" id="WP_135470942.1">
    <property type="nucleotide sequence ID" value="NZ_CASJDB010000015.1"/>
</dbReference>
<comment type="caution">
    <text evidence="3">The sequence shown here is derived from an EMBL/GenBank/DDBJ whole genome shotgun (WGS) entry which is preliminary data.</text>
</comment>
<evidence type="ECO:0000313" key="4">
    <source>
        <dbReference type="Proteomes" id="UP000297635"/>
    </source>
</evidence>
<dbReference type="AlphaFoldDB" id="A0A4Z0V9E9"/>
<keyword evidence="1 3" id="KW-0808">Transferase</keyword>
<dbReference type="InterPro" id="IPR037143">
    <property type="entry name" value="4-PPantetheinyl_Trfase_dom_sf"/>
</dbReference>
<dbReference type="SUPFAM" id="SSF56214">
    <property type="entry name" value="4'-phosphopantetheinyl transferase"/>
    <property type="match status" value="2"/>
</dbReference>
<evidence type="ECO:0000256" key="1">
    <source>
        <dbReference type="ARBA" id="ARBA00022679"/>
    </source>
</evidence>
<dbReference type="GO" id="GO:0000287">
    <property type="term" value="F:magnesium ion binding"/>
    <property type="evidence" value="ECO:0007669"/>
    <property type="project" value="InterPro"/>
</dbReference>
<gene>
    <name evidence="3" type="ORF">EZ315_04385</name>
</gene>
<dbReference type="Pfam" id="PF01648">
    <property type="entry name" value="ACPS"/>
    <property type="match status" value="1"/>
</dbReference>
<dbReference type="GO" id="GO:0008897">
    <property type="term" value="F:holo-[acyl-carrier-protein] synthase activity"/>
    <property type="evidence" value="ECO:0007669"/>
    <property type="project" value="InterPro"/>
</dbReference>
<dbReference type="Proteomes" id="UP000297635">
    <property type="component" value="Unassembled WGS sequence"/>
</dbReference>
<evidence type="ECO:0000313" key="3">
    <source>
        <dbReference type="EMBL" id="TGG39972.1"/>
    </source>
</evidence>
<name>A0A4Z0V9E9_9BACT</name>
<protein>
    <submittedName>
        <fullName evidence="3">4'-phosphopantetheinyl transferase superfamily protein</fullName>
    </submittedName>
</protein>